<dbReference type="InterPro" id="IPR041657">
    <property type="entry name" value="HTH_17"/>
</dbReference>
<evidence type="ECO:0000313" key="2">
    <source>
        <dbReference type="EMBL" id="CDX62873.1"/>
    </source>
</evidence>
<dbReference type="AlphaFoldDB" id="A0A090GWA0"/>
<dbReference type="InterPro" id="IPR009061">
    <property type="entry name" value="DNA-bd_dom_put_sf"/>
</dbReference>
<dbReference type="Proteomes" id="UP000046122">
    <property type="component" value="Unassembled WGS sequence"/>
</dbReference>
<protein>
    <recommendedName>
        <fullName evidence="1">Helix-turn-helix domain-containing protein</fullName>
    </recommendedName>
</protein>
<gene>
    <name evidence="2" type="ORF">MPL3365_80046</name>
</gene>
<accession>A0A090GWA0</accession>
<sequence length="117" mass="13302">MAASSSNAVREARMSKPVNLLTQKEVAERLRCSEQKVKRLRKIGALAYIPGRPVLIDEADLEEYLSRMKRQSEPAAAKPVAIRPVRPPESPAALARRVWLARQNFQRDKQDRAKIKK</sequence>
<evidence type="ECO:0000259" key="1">
    <source>
        <dbReference type="Pfam" id="PF12728"/>
    </source>
</evidence>
<dbReference type="SUPFAM" id="SSF46955">
    <property type="entry name" value="Putative DNA-binding domain"/>
    <property type="match status" value="1"/>
</dbReference>
<reference evidence="2 3" key="1">
    <citation type="submission" date="2014-08" db="EMBL/GenBank/DDBJ databases">
        <authorList>
            <person name="Moulin Lionel"/>
        </authorList>
    </citation>
    <scope>NUCLEOTIDE SEQUENCE [LARGE SCALE GENOMIC DNA]</scope>
</reference>
<proteinExistence type="predicted"/>
<dbReference type="InterPro" id="IPR010093">
    <property type="entry name" value="SinI_DNA-bd"/>
</dbReference>
<organism evidence="2 3">
    <name type="scientific">Mesorhizobium plurifarium</name>
    <dbReference type="NCBI Taxonomy" id="69974"/>
    <lineage>
        <taxon>Bacteria</taxon>
        <taxon>Pseudomonadati</taxon>
        <taxon>Pseudomonadota</taxon>
        <taxon>Alphaproteobacteria</taxon>
        <taxon>Hyphomicrobiales</taxon>
        <taxon>Phyllobacteriaceae</taxon>
        <taxon>Mesorhizobium</taxon>
    </lineage>
</organism>
<dbReference type="GO" id="GO:0003677">
    <property type="term" value="F:DNA binding"/>
    <property type="evidence" value="ECO:0007669"/>
    <property type="project" value="InterPro"/>
</dbReference>
<dbReference type="NCBIfam" id="TIGR01764">
    <property type="entry name" value="excise"/>
    <property type="match status" value="1"/>
</dbReference>
<feature type="domain" description="Helix-turn-helix" evidence="1">
    <location>
        <begin position="20"/>
        <end position="67"/>
    </location>
</feature>
<evidence type="ECO:0000313" key="3">
    <source>
        <dbReference type="Proteomes" id="UP000046122"/>
    </source>
</evidence>
<name>A0A090GWA0_MESPL</name>
<dbReference type="EMBL" id="CCNE01000066">
    <property type="protein sequence ID" value="CDX62873.1"/>
    <property type="molecule type" value="Genomic_DNA"/>
</dbReference>
<dbReference type="Pfam" id="PF12728">
    <property type="entry name" value="HTH_17"/>
    <property type="match status" value="1"/>
</dbReference>